<proteinExistence type="inferred from homology"/>
<accession>A0A202E6Y6</accession>
<organism evidence="7 8">
    <name type="scientific">Natronolimnobius baerhuensis</name>
    <dbReference type="NCBI Taxonomy" id="253108"/>
    <lineage>
        <taxon>Archaea</taxon>
        <taxon>Methanobacteriati</taxon>
        <taxon>Methanobacteriota</taxon>
        <taxon>Stenosarchaea group</taxon>
        <taxon>Halobacteria</taxon>
        <taxon>Halobacteriales</taxon>
        <taxon>Natrialbaceae</taxon>
        <taxon>Natronolimnobius</taxon>
    </lineage>
</organism>
<name>A0A202E6Y6_9EURY</name>
<evidence type="ECO:0000256" key="1">
    <source>
        <dbReference type="ARBA" id="ARBA00004141"/>
    </source>
</evidence>
<feature type="transmembrane region" description="Helical" evidence="6">
    <location>
        <begin position="249"/>
        <end position="271"/>
    </location>
</feature>
<evidence type="ECO:0000256" key="6">
    <source>
        <dbReference type="SAM" id="Phobius"/>
    </source>
</evidence>
<evidence type="ECO:0000256" key="5">
    <source>
        <dbReference type="ARBA" id="ARBA00023136"/>
    </source>
</evidence>
<comment type="subcellular location">
    <subcellularLocation>
        <location evidence="1">Membrane</location>
        <topology evidence="1">Multi-pass membrane protein</topology>
    </subcellularLocation>
</comment>
<dbReference type="Proteomes" id="UP000196084">
    <property type="component" value="Unassembled WGS sequence"/>
</dbReference>
<keyword evidence="8" id="KW-1185">Reference proteome</keyword>
<comment type="caution">
    <text evidence="7">The sequence shown here is derived from an EMBL/GenBank/DDBJ whole genome shotgun (WGS) entry which is preliminary data.</text>
</comment>
<evidence type="ECO:0000313" key="7">
    <source>
        <dbReference type="EMBL" id="OVE84023.1"/>
    </source>
</evidence>
<keyword evidence="3 6" id="KW-0812">Transmembrane</keyword>
<evidence type="ECO:0000256" key="4">
    <source>
        <dbReference type="ARBA" id="ARBA00022989"/>
    </source>
</evidence>
<feature type="transmembrane region" description="Helical" evidence="6">
    <location>
        <begin position="135"/>
        <end position="158"/>
    </location>
</feature>
<feature type="transmembrane region" description="Helical" evidence="6">
    <location>
        <begin position="291"/>
        <end position="319"/>
    </location>
</feature>
<gene>
    <name evidence="7" type="ORF">B2G88_15100</name>
</gene>
<evidence type="ECO:0000313" key="8">
    <source>
        <dbReference type="Proteomes" id="UP000196084"/>
    </source>
</evidence>
<comment type="similarity">
    <text evidence="2">Belongs to the autoinducer-2 exporter (AI-2E) (TC 2.A.86) family.</text>
</comment>
<dbReference type="GO" id="GO:0016020">
    <property type="term" value="C:membrane"/>
    <property type="evidence" value="ECO:0007669"/>
    <property type="project" value="UniProtKB-SubCell"/>
</dbReference>
<feature type="transmembrane region" description="Helical" evidence="6">
    <location>
        <begin position="220"/>
        <end position="242"/>
    </location>
</feature>
<reference evidence="7 8" key="1">
    <citation type="submission" date="2017-02" db="EMBL/GenBank/DDBJ databases">
        <title>Natronthermophilus aegyptiacus gen. nov.,sp. nov., an aerobic, extremely halophilic alkalithermophilic archaeon isolated from the athalassohaline Wadi An Natrun, Egypt.</title>
        <authorList>
            <person name="Zhao B."/>
        </authorList>
    </citation>
    <scope>NUCLEOTIDE SEQUENCE [LARGE SCALE GENOMIC DNA]</scope>
    <source>
        <strain evidence="7 8">CGMCC 1.3597</strain>
    </source>
</reference>
<evidence type="ECO:0000256" key="2">
    <source>
        <dbReference type="ARBA" id="ARBA00009773"/>
    </source>
</evidence>
<dbReference type="AlphaFoldDB" id="A0A202E6Y6"/>
<dbReference type="RefSeq" id="WP_087715380.1">
    <property type="nucleotide sequence ID" value="NZ_MWPH01000003.1"/>
</dbReference>
<dbReference type="PANTHER" id="PTHR21716:SF4">
    <property type="entry name" value="TRANSMEMBRANE PROTEIN 245"/>
    <property type="match status" value="1"/>
</dbReference>
<dbReference type="PANTHER" id="PTHR21716">
    <property type="entry name" value="TRANSMEMBRANE PROTEIN"/>
    <property type="match status" value="1"/>
</dbReference>
<feature type="transmembrane region" description="Helical" evidence="6">
    <location>
        <begin position="189"/>
        <end position="214"/>
    </location>
</feature>
<dbReference type="InterPro" id="IPR002549">
    <property type="entry name" value="AI-2E-like"/>
</dbReference>
<dbReference type="Pfam" id="PF01594">
    <property type="entry name" value="AI-2E_transport"/>
    <property type="match status" value="1"/>
</dbReference>
<dbReference type="EMBL" id="MWPH01000003">
    <property type="protein sequence ID" value="OVE84023.1"/>
    <property type="molecule type" value="Genomic_DNA"/>
</dbReference>
<feature type="transmembrane region" description="Helical" evidence="6">
    <location>
        <begin position="55"/>
        <end position="80"/>
    </location>
</feature>
<keyword evidence="4 6" id="KW-1133">Transmembrane helix</keyword>
<sequence length="342" mass="37232">MNRSRGYLLVLIALFAYFSWQLVTPFFQYVLAAVLLAFVLTPLQRRLEAYISPTLAAFSLLILALLGFIIPFVIVAAVIADDAAAMLESADPEDLEVAAIEDWIADETGFDVDIVGSLVDSAEQIGSVLLEQTTAWFSVFTHALLGLGLALFLLYYLLKDGDVLLEWLHERTPLPDDVQDDLYSELNDVMWAVLAGHVMIAVVQGLIAGLGLFATGIPNATFWTFVMIILALIPLIGAFLVWGPAVAYLFVSGEPILAIALLVYSAVVVGVSDDYLRPIVVDRYAELSPGIIILGVLGGIYAFGVMGLFFGPVLLGALVTTLEVYDEHYERLGTHDENVEQS</sequence>
<keyword evidence="5 6" id="KW-0472">Membrane</keyword>
<feature type="transmembrane region" description="Helical" evidence="6">
    <location>
        <begin position="26"/>
        <end position="43"/>
    </location>
</feature>
<evidence type="ECO:0000256" key="3">
    <source>
        <dbReference type="ARBA" id="ARBA00022692"/>
    </source>
</evidence>
<protein>
    <submittedName>
        <fullName evidence="7">AI-2E family transporter</fullName>
    </submittedName>
</protein>